<keyword evidence="2" id="KW-1185">Reference proteome</keyword>
<comment type="caution">
    <text evidence="1">The sequence shown here is derived from an EMBL/GenBank/DDBJ whole genome shotgun (WGS) entry which is preliminary data.</text>
</comment>
<accession>A0ABQ3YKT0</accession>
<dbReference type="EMBL" id="BOMI01000194">
    <property type="protein sequence ID" value="GID80545.1"/>
    <property type="molecule type" value="Genomic_DNA"/>
</dbReference>
<evidence type="ECO:0000313" key="2">
    <source>
        <dbReference type="Proteomes" id="UP000609879"/>
    </source>
</evidence>
<dbReference type="Proteomes" id="UP000609879">
    <property type="component" value="Unassembled WGS sequence"/>
</dbReference>
<evidence type="ECO:0000313" key="1">
    <source>
        <dbReference type="EMBL" id="GID80545.1"/>
    </source>
</evidence>
<protein>
    <submittedName>
        <fullName evidence="1">Uncharacterized protein</fullName>
    </submittedName>
</protein>
<gene>
    <name evidence="1" type="ORF">Ade02nite_91860</name>
</gene>
<reference evidence="1 2" key="1">
    <citation type="submission" date="2021-01" db="EMBL/GenBank/DDBJ databases">
        <title>Whole genome shotgun sequence of Actinoplanes deccanensis NBRC 13994.</title>
        <authorList>
            <person name="Komaki H."/>
            <person name="Tamura T."/>
        </authorList>
    </citation>
    <scope>NUCLEOTIDE SEQUENCE [LARGE SCALE GENOMIC DNA]</scope>
    <source>
        <strain evidence="1 2">NBRC 13994</strain>
    </source>
</reference>
<organism evidence="1 2">
    <name type="scientific">Paractinoplanes deccanensis</name>
    <dbReference type="NCBI Taxonomy" id="113561"/>
    <lineage>
        <taxon>Bacteria</taxon>
        <taxon>Bacillati</taxon>
        <taxon>Actinomycetota</taxon>
        <taxon>Actinomycetes</taxon>
        <taxon>Micromonosporales</taxon>
        <taxon>Micromonosporaceae</taxon>
        <taxon>Paractinoplanes</taxon>
    </lineage>
</organism>
<proteinExistence type="predicted"/>
<sequence>MYRSVWYLSAAPAFTFKNLAGARETTGELILGRDYIWYEPLEMVIFAEDIRRVKLGKAGADFANLWIQIEHETPNGRTVAYFASGQLWGWAGLAGRTRSLYKDILRMKESSRY</sequence>
<name>A0ABQ3YKT0_9ACTN</name>